<protein>
    <submittedName>
        <fullName evidence="1">Uncharacterized protein</fullName>
    </submittedName>
</protein>
<dbReference type="Proteomes" id="UP000004416">
    <property type="component" value="Unassembled WGS sequence"/>
</dbReference>
<evidence type="ECO:0000313" key="2">
    <source>
        <dbReference type="Proteomes" id="UP000004416"/>
    </source>
</evidence>
<evidence type="ECO:0000313" key="1">
    <source>
        <dbReference type="EMBL" id="EHL04742.1"/>
    </source>
</evidence>
<dbReference type="AlphaFoldDB" id="G9XU65"/>
<reference evidence="1 2" key="1">
    <citation type="submission" date="2011-08" db="EMBL/GenBank/DDBJ databases">
        <authorList>
            <person name="Weinstock G."/>
            <person name="Sodergren E."/>
            <person name="Clifton S."/>
            <person name="Fulton L."/>
            <person name="Fulton B."/>
            <person name="Courtney L."/>
            <person name="Fronick C."/>
            <person name="Harrison M."/>
            <person name="Strong C."/>
            <person name="Farmer C."/>
            <person name="Delahaunty K."/>
            <person name="Markovic C."/>
            <person name="Hall O."/>
            <person name="Minx P."/>
            <person name="Tomlinson C."/>
            <person name="Mitreva M."/>
            <person name="Hou S."/>
            <person name="Chen J."/>
            <person name="Wollam A."/>
            <person name="Pepin K.H."/>
            <person name="Johnson M."/>
            <person name="Bhonagiri V."/>
            <person name="Zhang X."/>
            <person name="Suruliraj S."/>
            <person name="Warren W."/>
            <person name="Chinwalla A."/>
            <person name="Mardis E.R."/>
            <person name="Wilson R.K."/>
        </authorList>
    </citation>
    <scope>NUCLEOTIDE SEQUENCE [LARGE SCALE GENOMIC DNA]</scope>
    <source>
        <strain evidence="1 2">DP7</strain>
    </source>
</reference>
<proteinExistence type="predicted"/>
<organism evidence="1 2">
    <name type="scientific">Desulfitobacterium hafniense DP7</name>
    <dbReference type="NCBI Taxonomy" id="537010"/>
    <lineage>
        <taxon>Bacteria</taxon>
        <taxon>Bacillati</taxon>
        <taxon>Bacillota</taxon>
        <taxon>Clostridia</taxon>
        <taxon>Eubacteriales</taxon>
        <taxon>Desulfitobacteriaceae</taxon>
        <taxon>Desulfitobacterium</taxon>
    </lineage>
</organism>
<name>G9XU65_DESHA</name>
<gene>
    <name evidence="1" type="ORF">HMPREF0322_04523</name>
</gene>
<comment type="caution">
    <text evidence="1">The sequence shown here is derived from an EMBL/GenBank/DDBJ whole genome shotgun (WGS) entry which is preliminary data.</text>
</comment>
<dbReference type="EMBL" id="AFZX01000118">
    <property type="protein sequence ID" value="EHL04742.1"/>
    <property type="molecule type" value="Genomic_DNA"/>
</dbReference>
<sequence>MPSTPIKTWLSAKELLCLFFGDTMDLTLVYRTDKLYLKGSYDGCRKKLSVLSKIGKALK</sequence>
<accession>G9XU65</accession>
<dbReference type="HOGENOM" id="CLU_2952882_0_0_9"/>